<dbReference type="Gene3D" id="3.30.70.20">
    <property type="match status" value="2"/>
</dbReference>
<dbReference type="GO" id="GO:0046872">
    <property type="term" value="F:metal ion binding"/>
    <property type="evidence" value="ECO:0007669"/>
    <property type="project" value="UniProtKB-KW"/>
</dbReference>
<dbReference type="PROSITE" id="PS51379">
    <property type="entry name" value="4FE4S_FER_2"/>
    <property type="match status" value="2"/>
</dbReference>
<dbReference type="SUPFAM" id="SSF54862">
    <property type="entry name" value="4Fe-4S ferredoxins"/>
    <property type="match status" value="1"/>
</dbReference>
<dbReference type="InterPro" id="IPR017896">
    <property type="entry name" value="4Fe4S_Fe-S-bd"/>
</dbReference>
<dbReference type="PANTHER" id="PTHR43122:SF2">
    <property type="entry name" value="FERREDOXIN SUBUNIT OF PYRUVATE:FLAVODOXIN OXIDOREDUCTASE"/>
    <property type="match status" value="1"/>
</dbReference>
<dbReference type="GO" id="GO:0051536">
    <property type="term" value="F:iron-sulfur cluster binding"/>
    <property type="evidence" value="ECO:0007669"/>
    <property type="project" value="UniProtKB-KW"/>
</dbReference>
<dbReference type="PANTHER" id="PTHR43122">
    <property type="entry name" value="FERREDOXIN SUBUNIT OF PYRUVATE:FLAVODOXIN OXIDOREDUCTASE-RELATED"/>
    <property type="match status" value="1"/>
</dbReference>
<reference evidence="5" key="1">
    <citation type="submission" date="2017-02" db="EMBL/GenBank/DDBJ databases">
        <authorList>
            <person name="Regsiter A."/>
            <person name="William W."/>
        </authorList>
    </citation>
    <scope>NUCLEOTIDE SEQUENCE</scope>
    <source>
        <strain evidence="5">Bib</strain>
    </source>
</reference>
<dbReference type="EMBL" id="FWDM01000007">
    <property type="protein sequence ID" value="SLM10801.1"/>
    <property type="molecule type" value="Genomic_DNA"/>
</dbReference>
<feature type="domain" description="4Fe-4S ferredoxin-type" evidence="4">
    <location>
        <begin position="42"/>
        <end position="71"/>
    </location>
</feature>
<proteinExistence type="predicted"/>
<feature type="domain" description="4Fe-4S ferredoxin-type" evidence="4">
    <location>
        <begin position="5"/>
        <end position="34"/>
    </location>
</feature>
<sequence length="71" mass="7655">MAIKGSVEIDRERCKGCQLCIRACPTKVLGVDTEPNSWGYFPAKVIAADKCIACGNCFAVCPDVAITVYKL</sequence>
<keyword evidence="1" id="KW-0479">Metal-binding</keyword>
<keyword evidence="2" id="KW-0408">Iron</keyword>
<name>A0A3P3XHI8_9SPIR</name>
<dbReference type="InterPro" id="IPR017900">
    <property type="entry name" value="4Fe4S_Fe_S_CS"/>
</dbReference>
<evidence type="ECO:0000259" key="4">
    <source>
        <dbReference type="PROSITE" id="PS51379"/>
    </source>
</evidence>
<dbReference type="Pfam" id="PF13187">
    <property type="entry name" value="Fer4_9"/>
    <property type="match status" value="1"/>
</dbReference>
<evidence type="ECO:0000313" key="5">
    <source>
        <dbReference type="EMBL" id="SLM10801.1"/>
    </source>
</evidence>
<protein>
    <recommendedName>
        <fullName evidence="4">4Fe-4S ferredoxin-type domain-containing protein</fullName>
    </recommendedName>
</protein>
<evidence type="ECO:0000256" key="2">
    <source>
        <dbReference type="ARBA" id="ARBA00023004"/>
    </source>
</evidence>
<dbReference type="AlphaFoldDB" id="A0A3P3XHI8"/>
<evidence type="ECO:0000256" key="1">
    <source>
        <dbReference type="ARBA" id="ARBA00022723"/>
    </source>
</evidence>
<organism evidence="5">
    <name type="scientific">uncultured spirochete</name>
    <dbReference type="NCBI Taxonomy" id="156406"/>
    <lineage>
        <taxon>Bacteria</taxon>
        <taxon>Pseudomonadati</taxon>
        <taxon>Spirochaetota</taxon>
        <taxon>Spirochaetia</taxon>
        <taxon>Spirochaetales</taxon>
        <taxon>environmental samples</taxon>
    </lineage>
</organism>
<accession>A0A3P3XHI8</accession>
<gene>
    <name evidence="5" type="ORF">SPIROBIBN47_150124</name>
</gene>
<evidence type="ECO:0000256" key="3">
    <source>
        <dbReference type="ARBA" id="ARBA00023014"/>
    </source>
</evidence>
<keyword evidence="3" id="KW-0411">Iron-sulfur</keyword>
<dbReference type="PROSITE" id="PS00198">
    <property type="entry name" value="4FE4S_FER_1"/>
    <property type="match status" value="2"/>
</dbReference>